<organism evidence="4 5">
    <name type="scientific">Pedosphaera parvula (strain Ellin514)</name>
    <dbReference type="NCBI Taxonomy" id="320771"/>
    <lineage>
        <taxon>Bacteria</taxon>
        <taxon>Pseudomonadati</taxon>
        <taxon>Verrucomicrobiota</taxon>
        <taxon>Pedosphaerae</taxon>
        <taxon>Pedosphaerales</taxon>
        <taxon>Pedosphaeraceae</taxon>
        <taxon>Pedosphaera</taxon>
    </lineage>
</organism>
<feature type="domain" description="Immunoglobulin" evidence="3">
    <location>
        <begin position="539"/>
        <end position="621"/>
    </location>
</feature>
<feature type="signal peptide" evidence="2">
    <location>
        <begin position="1"/>
        <end position="29"/>
    </location>
</feature>
<evidence type="ECO:0000256" key="1">
    <source>
        <dbReference type="ARBA" id="ARBA00022729"/>
    </source>
</evidence>
<dbReference type="InterPro" id="IPR013425">
    <property type="entry name" value="Autotrns_rpt"/>
</dbReference>
<feature type="chain" id="PRO_5002893418" evidence="2">
    <location>
        <begin position="30"/>
        <end position="1324"/>
    </location>
</feature>
<dbReference type="SMART" id="SM00409">
    <property type="entry name" value="IG"/>
    <property type="match status" value="2"/>
</dbReference>
<dbReference type="SUPFAM" id="SSF49899">
    <property type="entry name" value="Concanavalin A-like lectins/glucanases"/>
    <property type="match status" value="1"/>
</dbReference>
<dbReference type="Gene3D" id="2.60.120.200">
    <property type="match status" value="1"/>
</dbReference>
<evidence type="ECO:0000259" key="3">
    <source>
        <dbReference type="SMART" id="SM00409"/>
    </source>
</evidence>
<dbReference type="Pfam" id="PF12951">
    <property type="entry name" value="PATR"/>
    <property type="match status" value="1"/>
</dbReference>
<dbReference type="NCBIfam" id="TIGR02601">
    <property type="entry name" value="autotrns_rpt"/>
    <property type="match status" value="1"/>
</dbReference>
<evidence type="ECO:0000313" key="5">
    <source>
        <dbReference type="Proteomes" id="UP000003688"/>
    </source>
</evidence>
<comment type="caution">
    <text evidence="4">The sequence shown here is derived from an EMBL/GenBank/DDBJ whole genome shotgun (WGS) entry which is preliminary data.</text>
</comment>
<dbReference type="InterPro" id="IPR013098">
    <property type="entry name" value="Ig_I-set"/>
</dbReference>
<dbReference type="EMBL" id="ABOX02000080">
    <property type="protein sequence ID" value="EEF57202.1"/>
    <property type="molecule type" value="Genomic_DNA"/>
</dbReference>
<dbReference type="InterPro" id="IPR036179">
    <property type="entry name" value="Ig-like_dom_sf"/>
</dbReference>
<dbReference type="STRING" id="320771.Cflav_PD0209"/>
<dbReference type="Proteomes" id="UP000003688">
    <property type="component" value="Unassembled WGS sequence"/>
</dbReference>
<accession>B9XSH0</accession>
<dbReference type="CDD" id="cd00096">
    <property type="entry name" value="Ig"/>
    <property type="match status" value="1"/>
</dbReference>
<reference evidence="4 5" key="1">
    <citation type="journal article" date="2011" name="J. Bacteriol.">
        <title>Genome sequence of 'Pedosphaera parvula' Ellin514, an aerobic Verrucomicrobial isolate from pasture soil.</title>
        <authorList>
            <person name="Kant R."/>
            <person name="van Passel M.W."/>
            <person name="Sangwan P."/>
            <person name="Palva A."/>
            <person name="Lucas S."/>
            <person name="Copeland A."/>
            <person name="Lapidus A."/>
            <person name="Glavina Del Rio T."/>
            <person name="Dalin E."/>
            <person name="Tice H."/>
            <person name="Bruce D."/>
            <person name="Goodwin L."/>
            <person name="Pitluck S."/>
            <person name="Chertkov O."/>
            <person name="Larimer F.W."/>
            <person name="Land M.L."/>
            <person name="Hauser L."/>
            <person name="Brettin T.S."/>
            <person name="Detter J.C."/>
            <person name="Han S."/>
            <person name="de Vos W.M."/>
            <person name="Janssen P.H."/>
            <person name="Smidt H."/>
        </authorList>
    </citation>
    <scope>NUCLEOTIDE SEQUENCE [LARGE SCALE GENOMIC DNA]</scope>
    <source>
        <strain evidence="4 5">Ellin514</strain>
    </source>
</reference>
<gene>
    <name evidence="4" type="ORF">Cflav_PD0209</name>
</gene>
<dbReference type="InterPro" id="IPR003599">
    <property type="entry name" value="Ig_sub"/>
</dbReference>
<dbReference type="InterPro" id="IPR013783">
    <property type="entry name" value="Ig-like_fold"/>
</dbReference>
<sequence precursor="true">MKPTNKLNPIILASITGAAALLLASSSPAAIFQWTNTASSSFVNAANWTNTASPFGNGVPTTGDNGINNIAGSTAVIGLGDVVNAATLDAPAGTISVMDGDLTATTMRATGSNGVISVSGGNVNLANLQITANYGVVSISGGTTTVSTDSRIGAGNAVWNVSNGTLNLSKHTIGSAAANNTNNVMTVSRNAVVTQNQGISGGANRELWVGGNNAGSGTLILKDNATWTSSAANGNTDVIFGRTSGAGQTPVGTLTIQDNASFVVQAGNAAAKVIQLAGGPNDGATGIINLNGGNISAIGISRARSGTSTGTINANGGKITALAAGTNFFLNFPGTGGPNSINLLAGGLKFDTGGFNSGITNVLSGVGGLTKLGAETLTLSGSNIYTGGTIVSSGTLAVTGVGLINASGSISVNAATLDVSAANAQLSSAGSLTLNDANLIGKFSTTNITVGTFGTSGTTNIINITALPIPVSLPAQITLINYTTAAPGLVGGGNVLTTLGAILPTIGNPVGYLTNNVVNGSIDLVITSMVLSPVITKQPAPDNAYSGFNAHFSVELESTNAPGYQWRKGGVVLSNGGHYSGVNTAVLKISNVSGAELGNYDVVITNVSGSVTSSPAALTLAAPFGYEAAATAAGPVALFMFDEMSDATTSNALAFDYAGDLDGTYGYIVQNGFNGIAGPRPSDGLPGFDATNNAVRTFGFTPEAHVTIPALNLNTNAVTLTGWINPGAPAANAGLIFWRGGGTVAGLNFTGNVDGNGYRTLGYTWNNEAGTFLWNSQIAPTPGQWSYVALVITPTNATVYIFDANGLRASSQNYSHVNQSFSAAGLIGDDGFSGGNRQFDGAIDGVGIYAKSLTQSQLEALYVAGSGASSFAPVIWAQPMSLNLYEQQNATFNVGASGTLPLSYQWQMTDGVNFYDVVNGGRISGATSSMLTISNLVLADATNFVVVVSNAAGGPVMSTMVTLTVNPAGPAEAITNSVVQTSGQSWETPSGWSDGLAASVSAASKPGSSYYITGNAGLRTPAGAASATFPGNTLRVEGNGVFNTTIAGSGIGAVILKSSNGGVVNFPKLIMAGGEILNFVDSGGSTVIGGELNVISNTPIYAADDTSSRSIRVDAKLTGDGTVEYRAYSGTTFIPANVASLNIAGLNNTFTGKWNVLLGTLVGNAAGSLGTNTITVATNGAIQANYNIGNTNGALVLNGRFNLTRNHTFKTVTIAGTSLGAGTYTFAQLNTAFPANFPASWTGQPGALSETIASGSITVIGGAATPIPLTNNWNGTTLTLAWPTGWSLLEATNVSGPWTTNLSATSPFVVSPTGPQKFFRLQAQ</sequence>
<dbReference type="Gene3D" id="2.60.40.10">
    <property type="entry name" value="Immunoglobulins"/>
    <property type="match status" value="2"/>
</dbReference>
<dbReference type="Pfam" id="PF07679">
    <property type="entry name" value="I-set"/>
    <property type="match status" value="1"/>
</dbReference>
<feature type="domain" description="Immunoglobulin" evidence="3">
    <location>
        <begin position="879"/>
        <end position="966"/>
    </location>
</feature>
<dbReference type="RefSeq" id="WP_007418753.1">
    <property type="nucleotide sequence ID" value="NZ_ABOX02000080.1"/>
</dbReference>
<evidence type="ECO:0000256" key="2">
    <source>
        <dbReference type="SAM" id="SignalP"/>
    </source>
</evidence>
<dbReference type="InterPro" id="IPR013320">
    <property type="entry name" value="ConA-like_dom_sf"/>
</dbReference>
<dbReference type="Pfam" id="PF13385">
    <property type="entry name" value="Laminin_G_3"/>
    <property type="match status" value="1"/>
</dbReference>
<name>B9XSH0_PEDPL</name>
<keyword evidence="1 2" id="KW-0732">Signal</keyword>
<keyword evidence="5" id="KW-1185">Reference proteome</keyword>
<dbReference type="OrthoDB" id="188144at2"/>
<evidence type="ECO:0000313" key="4">
    <source>
        <dbReference type="EMBL" id="EEF57202.1"/>
    </source>
</evidence>
<protein>
    <submittedName>
        <fullName evidence="4">Autotransporter-associated beta strand repeat protein</fullName>
    </submittedName>
</protein>
<dbReference type="SUPFAM" id="SSF48726">
    <property type="entry name" value="Immunoglobulin"/>
    <property type="match status" value="2"/>
</dbReference>
<proteinExistence type="predicted"/>